<evidence type="ECO:0000256" key="1">
    <source>
        <dbReference type="ARBA" id="ARBA00007692"/>
    </source>
</evidence>
<dbReference type="Proteomes" id="UP001501940">
    <property type="component" value="Chromosome 10"/>
</dbReference>
<name>A0AAQ5YL77_AMPOC</name>
<dbReference type="SMART" id="SM00733">
    <property type="entry name" value="Mterf"/>
    <property type="match status" value="3"/>
</dbReference>
<reference evidence="5" key="2">
    <citation type="submission" date="2025-08" db="UniProtKB">
        <authorList>
            <consortium name="Ensembl"/>
        </authorList>
    </citation>
    <scope>IDENTIFICATION</scope>
</reference>
<feature type="region of interest" description="Disordered" evidence="3">
    <location>
        <begin position="357"/>
        <end position="395"/>
    </location>
</feature>
<sequence>MKINGHLIHIYLTDGPFIFLVLILDILIKRPARSGTFGLNTFLKTEHYKRRTSMCTRVAVRQILRWGVRNATSSVFIPLQFERCYLQSLSRLLCSSAHQSTLRPNHEASPVTTKPVPELSLSSLIDMGFTDTQAEQIFESVSSVRGGSAAKHILSTLTVLFVLGLNPSSVQKLLEKCPELYTVKEAQLQQRISNLRKLGLVEGSLQRMVAHYPKILTVPVKTVKNVVTFLKERCLFTSQQASDILRDSPAVVLENLDQLEYKFQYVYFRMGVKQTEMVKFRLFRFPLDEVRCRHIFLERRGFYQTPDKKGQTTIVNPKLDSILNTDLDTFLTHVAQATAEEYDVFQKLLAREWKEEELQQGKIEADDDDEDDDDDDDNDNEQTGGKRGYEKRRKK</sequence>
<dbReference type="AlphaFoldDB" id="A0AAQ5YL77"/>
<reference evidence="5" key="3">
    <citation type="submission" date="2025-09" db="UniProtKB">
        <authorList>
            <consortium name="Ensembl"/>
        </authorList>
    </citation>
    <scope>IDENTIFICATION</scope>
</reference>
<dbReference type="InterPro" id="IPR003690">
    <property type="entry name" value="MTERF"/>
</dbReference>
<keyword evidence="6" id="KW-1185">Reference proteome</keyword>
<reference evidence="5 6" key="1">
    <citation type="submission" date="2022-01" db="EMBL/GenBank/DDBJ databases">
        <title>A chromosome-scale genome assembly of the false clownfish, Amphiprion ocellaris.</title>
        <authorList>
            <person name="Ryu T."/>
        </authorList>
    </citation>
    <scope>NUCLEOTIDE SEQUENCE [LARGE SCALE GENOMIC DNA]</scope>
</reference>
<evidence type="ECO:0000256" key="2">
    <source>
        <dbReference type="ARBA" id="ARBA00022946"/>
    </source>
</evidence>
<gene>
    <name evidence="5" type="primary">RASSF5</name>
</gene>
<keyword evidence="4" id="KW-0472">Membrane</keyword>
<feature type="compositionally biased region" description="Acidic residues" evidence="3">
    <location>
        <begin position="365"/>
        <end position="380"/>
    </location>
</feature>
<evidence type="ECO:0008006" key="7">
    <source>
        <dbReference type="Google" id="ProtNLM"/>
    </source>
</evidence>
<keyword evidence="4" id="KW-1133">Transmembrane helix</keyword>
<dbReference type="PANTHER" id="PTHR13068">
    <property type="entry name" value="CGI-12 PROTEIN-RELATED"/>
    <property type="match status" value="1"/>
</dbReference>
<keyword evidence="2" id="KW-0809">Transit peptide</keyword>
<dbReference type="Ensembl" id="ENSAOCT00000049388.1">
    <property type="protein sequence ID" value="ENSAOCP00000054543.1"/>
    <property type="gene ID" value="ENSAOCG00000030810.1"/>
</dbReference>
<keyword evidence="4" id="KW-0812">Transmembrane</keyword>
<dbReference type="Pfam" id="PF02536">
    <property type="entry name" value="mTERF"/>
    <property type="match status" value="1"/>
</dbReference>
<proteinExistence type="inferred from homology"/>
<dbReference type="GO" id="GO:0003676">
    <property type="term" value="F:nucleic acid binding"/>
    <property type="evidence" value="ECO:0007669"/>
    <property type="project" value="InterPro"/>
</dbReference>
<accession>A0AAQ5YL77</accession>
<organism evidence="5 6">
    <name type="scientific">Amphiprion ocellaris</name>
    <name type="common">Clown anemonefish</name>
    <dbReference type="NCBI Taxonomy" id="80972"/>
    <lineage>
        <taxon>Eukaryota</taxon>
        <taxon>Metazoa</taxon>
        <taxon>Chordata</taxon>
        <taxon>Craniata</taxon>
        <taxon>Vertebrata</taxon>
        <taxon>Euteleostomi</taxon>
        <taxon>Actinopterygii</taxon>
        <taxon>Neopterygii</taxon>
        <taxon>Teleostei</taxon>
        <taxon>Neoteleostei</taxon>
        <taxon>Acanthomorphata</taxon>
        <taxon>Ovalentaria</taxon>
        <taxon>Pomacentridae</taxon>
        <taxon>Amphiprion</taxon>
    </lineage>
</organism>
<evidence type="ECO:0000313" key="6">
    <source>
        <dbReference type="Proteomes" id="UP001501940"/>
    </source>
</evidence>
<dbReference type="PANTHER" id="PTHR13068:SF112">
    <property type="entry name" value="TRANSCRIPTION TERMINATION FACTOR 3, MITOCHONDRIAL"/>
    <property type="match status" value="1"/>
</dbReference>
<protein>
    <recommendedName>
        <fullName evidence="7">Mitochondrial transcription termination factor 4</fullName>
    </recommendedName>
</protein>
<evidence type="ECO:0000313" key="5">
    <source>
        <dbReference type="Ensembl" id="ENSAOCP00000054543.1"/>
    </source>
</evidence>
<evidence type="ECO:0000256" key="3">
    <source>
        <dbReference type="SAM" id="MobiDB-lite"/>
    </source>
</evidence>
<comment type="similarity">
    <text evidence="1">Belongs to the mTERF family.</text>
</comment>
<dbReference type="GeneTree" id="ENSGT00460000041648"/>
<evidence type="ECO:0000256" key="4">
    <source>
        <dbReference type="SAM" id="Phobius"/>
    </source>
</evidence>
<feature type="transmembrane region" description="Helical" evidence="4">
    <location>
        <begin position="6"/>
        <end position="28"/>
    </location>
</feature>
<dbReference type="Gene3D" id="1.25.70.10">
    <property type="entry name" value="Transcription termination factor 3, mitochondrial"/>
    <property type="match status" value="1"/>
</dbReference>
<dbReference type="InterPro" id="IPR038538">
    <property type="entry name" value="MTERF_sf"/>
</dbReference>